<evidence type="ECO:0000256" key="7">
    <source>
        <dbReference type="ARBA" id="ARBA00023237"/>
    </source>
</evidence>
<evidence type="ECO:0000256" key="6">
    <source>
        <dbReference type="ARBA" id="ARBA00023136"/>
    </source>
</evidence>
<organism evidence="13 14">
    <name type="scientific">Stakelama pacifica</name>
    <dbReference type="NCBI Taxonomy" id="517720"/>
    <lineage>
        <taxon>Bacteria</taxon>
        <taxon>Pseudomonadati</taxon>
        <taxon>Pseudomonadota</taxon>
        <taxon>Alphaproteobacteria</taxon>
        <taxon>Sphingomonadales</taxon>
        <taxon>Sphingomonadaceae</taxon>
        <taxon>Stakelama</taxon>
    </lineage>
</organism>
<evidence type="ECO:0000256" key="10">
    <source>
        <dbReference type="SAM" id="SignalP"/>
    </source>
</evidence>
<feature type="signal peptide" evidence="10">
    <location>
        <begin position="1"/>
        <end position="30"/>
    </location>
</feature>
<dbReference type="Pfam" id="PF07715">
    <property type="entry name" value="Plug"/>
    <property type="match status" value="1"/>
</dbReference>
<evidence type="ECO:0000313" key="13">
    <source>
        <dbReference type="EMBL" id="TDN82899.1"/>
    </source>
</evidence>
<feature type="chain" id="PRO_5020596277" evidence="10">
    <location>
        <begin position="31"/>
        <end position="931"/>
    </location>
</feature>
<comment type="caution">
    <text evidence="13">The sequence shown here is derived from an EMBL/GenBank/DDBJ whole genome shotgun (WGS) entry which is preliminary data.</text>
</comment>
<dbReference type="Proteomes" id="UP000295493">
    <property type="component" value="Unassembled WGS sequence"/>
</dbReference>
<evidence type="ECO:0000259" key="11">
    <source>
        <dbReference type="Pfam" id="PF00593"/>
    </source>
</evidence>
<dbReference type="EMBL" id="SNWD01000005">
    <property type="protein sequence ID" value="TDN82899.1"/>
    <property type="molecule type" value="Genomic_DNA"/>
</dbReference>
<keyword evidence="14" id="KW-1185">Reference proteome</keyword>
<comment type="subcellular location">
    <subcellularLocation>
        <location evidence="1 8">Cell outer membrane</location>
        <topology evidence="1 8">Multi-pass membrane protein</topology>
    </subcellularLocation>
</comment>
<dbReference type="RefSeq" id="WP_229668197.1">
    <property type="nucleotide sequence ID" value="NZ_BMLU01000005.1"/>
</dbReference>
<keyword evidence="10" id="KW-0732">Signal</keyword>
<dbReference type="InterPro" id="IPR000531">
    <property type="entry name" value="Beta-barrel_TonB"/>
</dbReference>
<dbReference type="InterPro" id="IPR012910">
    <property type="entry name" value="Plug_dom"/>
</dbReference>
<keyword evidence="7 8" id="KW-0998">Cell outer membrane</keyword>
<evidence type="ECO:0000256" key="9">
    <source>
        <dbReference type="RuleBase" id="RU003357"/>
    </source>
</evidence>
<accession>A0A4R6FMT3</accession>
<evidence type="ECO:0000256" key="2">
    <source>
        <dbReference type="ARBA" id="ARBA00022448"/>
    </source>
</evidence>
<dbReference type="InterPro" id="IPR036942">
    <property type="entry name" value="Beta-barrel_TonB_sf"/>
</dbReference>
<evidence type="ECO:0000259" key="12">
    <source>
        <dbReference type="Pfam" id="PF07715"/>
    </source>
</evidence>
<dbReference type="Gene3D" id="2.40.170.20">
    <property type="entry name" value="TonB-dependent receptor, beta-barrel domain"/>
    <property type="match status" value="1"/>
</dbReference>
<name>A0A4R6FMT3_9SPHN</name>
<dbReference type="GO" id="GO:0009279">
    <property type="term" value="C:cell outer membrane"/>
    <property type="evidence" value="ECO:0007669"/>
    <property type="project" value="UniProtKB-SubCell"/>
</dbReference>
<sequence>MSIILNRAGARLLAGTALILAMQIPSFAHAGETAHDAAATLADIDQNRDASDIVVSGQRQAIKKVQDEQLDSKSLVTIVSGEELRAQPQQNLADLLTRIPGLSSSVSQGFNMAATGEAQYVSIRGLDTSYNAYQFDGVRLAQTDQNNRAISMNLLSPFSLAEVRVDKAPTAAQDGDAIAGIIDFVTASPFALPDHYFQVRTQGQVNGRAAARDQDSLGGTAQIETAQTFDNFGVYASAYYGKKNVYGEATTMHKDYVKYDNNVPGSIRDNLDNAFGRGVSWNVYQNKIERFGGTLNLEYKGDAFTLYSRSTYGEYRLKSWMDQTAIRQVDLSSNQINPNPGGGMYDADGYVAIYGVGGSNYFRTEHNKQRLFTTKLGGDVTISDRASADFYGAYSKGRNEYPFRLQAKYQTPAYIGGDNTGTATFQLITSNNDAIAPRVVLDDAARAYLTDFSNFKETYSTVQFQHVEESKGEGAVNFHYKLADQGLSAIHAGAKFETADRGSNGINEALSYDFSGDNIPTLDQAPGELVTEYMHGGAQIPFFIYDHDYIEGQARELSLSKLATVDPDVLNEQKLDGTEQRLAGYITADLTSGGLSVVPGLRFEHNRFKATYWQSEDDGTTDTSHFVTSTKSYNQWLPSVIASYRPDDSTVYRLSVRKSYTRPAFGLLVGPTNITYDVQTIDGKPVRTIKSISVPNPDLDVTTAWNVDGSLEIAGSGTDFFSVAAYYKRLSHIWFATSTDSTLVGIPSQGSDNIEVTSNDSSGKGDVYGVELFGRYSFKNLPGVFDGLGLQASLTLQRADATIAITRGADNQPVREKRRMPQAPQVMLNAELFYNHGPVSAALNYNYSGNKLADVRNPQPDTYMQPVSMMNFTANYSISERFTVGVAVENLLNASNYWATYGENSALLSVDRSGGYIETGRNYFLNLSYRM</sequence>
<dbReference type="Pfam" id="PF00593">
    <property type="entry name" value="TonB_dep_Rec_b-barrel"/>
    <property type="match status" value="1"/>
</dbReference>
<evidence type="ECO:0000256" key="1">
    <source>
        <dbReference type="ARBA" id="ARBA00004571"/>
    </source>
</evidence>
<evidence type="ECO:0000256" key="3">
    <source>
        <dbReference type="ARBA" id="ARBA00022452"/>
    </source>
</evidence>
<dbReference type="InterPro" id="IPR039426">
    <property type="entry name" value="TonB-dep_rcpt-like"/>
</dbReference>
<gene>
    <name evidence="13" type="ORF">EV664_10596</name>
</gene>
<dbReference type="InterPro" id="IPR010104">
    <property type="entry name" value="TonB_rcpt_bac"/>
</dbReference>
<dbReference type="SUPFAM" id="SSF56935">
    <property type="entry name" value="Porins"/>
    <property type="match status" value="1"/>
</dbReference>
<dbReference type="PANTHER" id="PTHR40980:SF4">
    <property type="entry name" value="TONB-DEPENDENT RECEPTOR-LIKE BETA-BARREL DOMAIN-CONTAINING PROTEIN"/>
    <property type="match status" value="1"/>
</dbReference>
<dbReference type="InterPro" id="IPR037066">
    <property type="entry name" value="Plug_dom_sf"/>
</dbReference>
<keyword evidence="3 8" id="KW-1134">Transmembrane beta strand</keyword>
<keyword evidence="13" id="KW-0675">Receptor</keyword>
<evidence type="ECO:0000256" key="5">
    <source>
        <dbReference type="ARBA" id="ARBA00023077"/>
    </source>
</evidence>
<comment type="similarity">
    <text evidence="8 9">Belongs to the TonB-dependent receptor family.</text>
</comment>
<proteinExistence type="inferred from homology"/>
<feature type="domain" description="TonB-dependent receptor plug" evidence="12">
    <location>
        <begin position="70"/>
        <end position="181"/>
    </location>
</feature>
<dbReference type="PROSITE" id="PS52016">
    <property type="entry name" value="TONB_DEPENDENT_REC_3"/>
    <property type="match status" value="1"/>
</dbReference>
<keyword evidence="4 8" id="KW-0812">Transmembrane</keyword>
<evidence type="ECO:0000256" key="4">
    <source>
        <dbReference type="ARBA" id="ARBA00022692"/>
    </source>
</evidence>
<reference evidence="13 14" key="1">
    <citation type="submission" date="2019-03" db="EMBL/GenBank/DDBJ databases">
        <title>Genomic Encyclopedia of Type Strains, Phase IV (KMG-IV): sequencing the most valuable type-strain genomes for metagenomic binning, comparative biology and taxonomic classification.</title>
        <authorList>
            <person name="Goeker M."/>
        </authorList>
    </citation>
    <scope>NUCLEOTIDE SEQUENCE [LARGE SCALE GENOMIC DNA]</scope>
    <source>
        <strain evidence="13 14">DSM 25059</strain>
    </source>
</reference>
<evidence type="ECO:0000256" key="8">
    <source>
        <dbReference type="PROSITE-ProRule" id="PRU01360"/>
    </source>
</evidence>
<dbReference type="Gene3D" id="2.170.130.10">
    <property type="entry name" value="TonB-dependent receptor, plug domain"/>
    <property type="match status" value="1"/>
</dbReference>
<protein>
    <submittedName>
        <fullName evidence="13">TonB-dependent receptor</fullName>
    </submittedName>
</protein>
<evidence type="ECO:0000313" key="14">
    <source>
        <dbReference type="Proteomes" id="UP000295493"/>
    </source>
</evidence>
<keyword evidence="5 9" id="KW-0798">TonB box</keyword>
<dbReference type="AlphaFoldDB" id="A0A4R6FMT3"/>
<feature type="domain" description="TonB-dependent receptor-like beta-barrel" evidence="11">
    <location>
        <begin position="433"/>
        <end position="891"/>
    </location>
</feature>
<dbReference type="NCBIfam" id="TIGR01782">
    <property type="entry name" value="TonB-Xanth-Caul"/>
    <property type="match status" value="1"/>
</dbReference>
<keyword evidence="2 8" id="KW-0813">Transport</keyword>
<keyword evidence="6 8" id="KW-0472">Membrane</keyword>
<dbReference type="PANTHER" id="PTHR40980">
    <property type="entry name" value="PLUG DOMAIN-CONTAINING PROTEIN"/>
    <property type="match status" value="1"/>
</dbReference>